<gene>
    <name evidence="11" type="ORF">B0T18DRAFT_411489</name>
</gene>
<organism evidence="11 12">
    <name type="scientific">Schizothecium vesticola</name>
    <dbReference type="NCBI Taxonomy" id="314040"/>
    <lineage>
        <taxon>Eukaryota</taxon>
        <taxon>Fungi</taxon>
        <taxon>Dikarya</taxon>
        <taxon>Ascomycota</taxon>
        <taxon>Pezizomycotina</taxon>
        <taxon>Sordariomycetes</taxon>
        <taxon>Sordariomycetidae</taxon>
        <taxon>Sordariales</taxon>
        <taxon>Schizotheciaceae</taxon>
        <taxon>Schizothecium</taxon>
    </lineage>
</organism>
<keyword evidence="9" id="KW-0999">Mitochondrion inner membrane</keyword>
<evidence type="ECO:0000256" key="6">
    <source>
        <dbReference type="ARBA" id="ARBA00022989"/>
    </source>
</evidence>
<feature type="transmembrane region" description="Helical" evidence="9">
    <location>
        <begin position="60"/>
        <end position="78"/>
    </location>
</feature>
<evidence type="ECO:0000256" key="8">
    <source>
        <dbReference type="ARBA" id="ARBA00023136"/>
    </source>
</evidence>
<keyword evidence="6 9" id="KW-1133">Transmembrane helix</keyword>
<evidence type="ECO:0000259" key="10">
    <source>
        <dbReference type="Pfam" id="PF09813"/>
    </source>
</evidence>
<dbReference type="AlphaFoldDB" id="A0AA40K567"/>
<evidence type="ECO:0000256" key="9">
    <source>
        <dbReference type="RuleBase" id="RU367056"/>
    </source>
</evidence>
<keyword evidence="5 9" id="KW-0812">Transmembrane</keyword>
<dbReference type="GO" id="GO:0005743">
    <property type="term" value="C:mitochondrial inner membrane"/>
    <property type="evidence" value="ECO:0007669"/>
    <property type="project" value="UniProtKB-UniRule"/>
</dbReference>
<accession>A0AA40K567</accession>
<evidence type="ECO:0000313" key="12">
    <source>
        <dbReference type="Proteomes" id="UP001172155"/>
    </source>
</evidence>
<evidence type="ECO:0000256" key="2">
    <source>
        <dbReference type="ARBA" id="ARBA00004304"/>
    </source>
</evidence>
<feature type="domain" description="Cytochrome c oxidase assembly factor 3 mitochondrial coiled-coil" evidence="10">
    <location>
        <begin position="48"/>
        <end position="88"/>
    </location>
</feature>
<comment type="subcellular location">
    <subcellularLocation>
        <location evidence="2">Mitochondrion membrane</location>
        <topology evidence="2">Single-pass membrane protein</topology>
    </subcellularLocation>
</comment>
<dbReference type="InterPro" id="IPR041752">
    <property type="entry name" value="Coa3"/>
</dbReference>
<dbReference type="GO" id="GO:0033617">
    <property type="term" value="P:mitochondrial respiratory chain complex IV assembly"/>
    <property type="evidence" value="ECO:0007669"/>
    <property type="project" value="UniProtKB-UniRule"/>
</dbReference>
<dbReference type="Pfam" id="PF09813">
    <property type="entry name" value="Coa3_cc"/>
    <property type="match status" value="1"/>
</dbReference>
<reference evidence="11" key="1">
    <citation type="submission" date="2023-06" db="EMBL/GenBank/DDBJ databases">
        <title>Genome-scale phylogeny and comparative genomics of the fungal order Sordariales.</title>
        <authorList>
            <consortium name="Lawrence Berkeley National Laboratory"/>
            <person name="Hensen N."/>
            <person name="Bonometti L."/>
            <person name="Westerberg I."/>
            <person name="Brannstrom I.O."/>
            <person name="Guillou S."/>
            <person name="Cros-Aarteil S."/>
            <person name="Calhoun S."/>
            <person name="Haridas S."/>
            <person name="Kuo A."/>
            <person name="Mondo S."/>
            <person name="Pangilinan J."/>
            <person name="Riley R."/>
            <person name="LaButti K."/>
            <person name="Andreopoulos B."/>
            <person name="Lipzen A."/>
            <person name="Chen C."/>
            <person name="Yanf M."/>
            <person name="Daum C."/>
            <person name="Ng V."/>
            <person name="Clum A."/>
            <person name="Steindorff A."/>
            <person name="Ohm R."/>
            <person name="Martin F."/>
            <person name="Silar P."/>
            <person name="Natvig D."/>
            <person name="Lalanne C."/>
            <person name="Gautier V."/>
            <person name="Ament-velasquez S.L."/>
            <person name="Kruys A."/>
            <person name="Hutchinson M.I."/>
            <person name="Powell A.J."/>
            <person name="Barry K."/>
            <person name="Miller A.N."/>
            <person name="Grigoriev I.V."/>
            <person name="Debuchy R."/>
            <person name="Gladieux P."/>
            <person name="Thoren M.H."/>
            <person name="Johannesson H."/>
        </authorList>
    </citation>
    <scope>NUCLEOTIDE SEQUENCE</scope>
    <source>
        <strain evidence="11">SMH3187-1</strain>
    </source>
</reference>
<comment type="function">
    <text evidence="1 9">Required for assembly of cytochrome c oxidase (complex IV).</text>
</comment>
<evidence type="ECO:0000256" key="3">
    <source>
        <dbReference type="ARBA" id="ARBA00007035"/>
    </source>
</evidence>
<comment type="similarity">
    <text evidence="3 9">Belongs to the COA3 family.</text>
</comment>
<evidence type="ECO:0000256" key="7">
    <source>
        <dbReference type="ARBA" id="ARBA00023128"/>
    </source>
</evidence>
<dbReference type="PANTHER" id="PTHR15642:SF3">
    <property type="entry name" value="CYTOCHROME C OXIDASE ASSEMBLY FACTOR 3 HOMOLOG, MITOCHONDRIAL"/>
    <property type="match status" value="1"/>
</dbReference>
<comment type="caution">
    <text evidence="11">The sequence shown here is derived from an EMBL/GenBank/DDBJ whole genome shotgun (WGS) entry which is preliminary data.</text>
</comment>
<keyword evidence="7 9" id="KW-0496">Mitochondrion</keyword>
<sequence>MFLAGTLWKGSPHTVTDPPTPCFQLPEAVMAGIQRGSYYRDNRHAPALVRARRPYLVKNTLWGLGLFAFTIGIYTYTINAVGQDEFTDVKVPDVPASKAASDVQGQKN</sequence>
<dbReference type="Proteomes" id="UP001172155">
    <property type="component" value="Unassembled WGS sequence"/>
</dbReference>
<evidence type="ECO:0000256" key="4">
    <source>
        <dbReference type="ARBA" id="ARBA00011351"/>
    </source>
</evidence>
<comment type="subunit">
    <text evidence="4 9">Component of 250-400 kDa complexes called cytochrome oxidase assembly intermediates or COA complexes.</text>
</comment>
<keyword evidence="12" id="KW-1185">Reference proteome</keyword>
<dbReference type="InterPro" id="IPR018628">
    <property type="entry name" value="Coa3_CC"/>
</dbReference>
<evidence type="ECO:0000256" key="1">
    <source>
        <dbReference type="ARBA" id="ARBA00003064"/>
    </source>
</evidence>
<protein>
    <recommendedName>
        <fullName evidence="9">Cytochrome c oxidase assembly factor 3</fullName>
    </recommendedName>
</protein>
<evidence type="ECO:0000313" key="11">
    <source>
        <dbReference type="EMBL" id="KAK0746371.1"/>
    </source>
</evidence>
<dbReference type="PANTHER" id="PTHR15642">
    <property type="entry name" value="CYTOCHROME C OXIDASE ASSEMBLY FACTOR 3, MITOCHONDRIAL"/>
    <property type="match status" value="1"/>
</dbReference>
<name>A0AA40K567_9PEZI</name>
<keyword evidence="8 9" id="KW-0472">Membrane</keyword>
<proteinExistence type="inferred from homology"/>
<evidence type="ECO:0000256" key="5">
    <source>
        <dbReference type="ARBA" id="ARBA00022692"/>
    </source>
</evidence>
<dbReference type="EMBL" id="JAUKUD010000004">
    <property type="protein sequence ID" value="KAK0746371.1"/>
    <property type="molecule type" value="Genomic_DNA"/>
</dbReference>